<proteinExistence type="predicted"/>
<feature type="active site" description="Nucleophile" evidence="1">
    <location>
        <position position="141"/>
    </location>
</feature>
<sequence length="334" mass="35847">MVKHIQLHNGTLTPSDFASYKVVIRPVKNTTCHGIHLHTVGAPASGSIALNILKTMEQYEPPSDTSIDLTTHRLAEAMRFGYGARAYLGDPGFVDGVDALEARLLDDAHARHTKARISDNHTLPVRAYVPEGYTLPSSHGTSHLVTADASGMATSLTTTVNLLFGAQIMEPGSGIILNNEMNDFSIPGTRNEFGFEPSPANFIRPFKRPLSSITPIIASLPTPGGDLYATIGAAGGSRIISATVLSLWNTLARNTTLRDALVQPRLHDQVMPNTVLLEKDGFDEALVAGLERRGHVITWVAKGLSAVQGIRRMADGVFEAVGEPRQKNSAGLTI</sequence>
<dbReference type="Gene3D" id="1.10.246.130">
    <property type="match status" value="1"/>
</dbReference>
<dbReference type="OrthoDB" id="1081007at2759"/>
<organism evidence="3 4">
    <name type="scientific">Claviceps pusilla</name>
    <dbReference type="NCBI Taxonomy" id="123648"/>
    <lineage>
        <taxon>Eukaryota</taxon>
        <taxon>Fungi</taxon>
        <taxon>Dikarya</taxon>
        <taxon>Ascomycota</taxon>
        <taxon>Pezizomycotina</taxon>
        <taxon>Sordariomycetes</taxon>
        <taxon>Hypocreomycetidae</taxon>
        <taxon>Hypocreales</taxon>
        <taxon>Clavicipitaceae</taxon>
        <taxon>Claviceps</taxon>
    </lineage>
</organism>
<dbReference type="Proteomes" id="UP000748025">
    <property type="component" value="Unassembled WGS sequence"/>
</dbReference>
<dbReference type="InterPro" id="IPR043137">
    <property type="entry name" value="GGT_ssub_C"/>
</dbReference>
<keyword evidence="4" id="KW-1185">Reference proteome</keyword>
<protein>
    <recommendedName>
        <fullName evidence="5">Gamma-glutamyltransferase</fullName>
    </recommendedName>
</protein>
<evidence type="ECO:0008006" key="5">
    <source>
        <dbReference type="Google" id="ProtNLM"/>
    </source>
</evidence>
<dbReference type="PANTHER" id="PTHR11686:SF62">
    <property type="entry name" value="GLUTATHIONE HYDROLASE"/>
    <property type="match status" value="1"/>
</dbReference>
<dbReference type="GO" id="GO:0006751">
    <property type="term" value="P:glutathione catabolic process"/>
    <property type="evidence" value="ECO:0007669"/>
    <property type="project" value="InterPro"/>
</dbReference>
<evidence type="ECO:0000256" key="1">
    <source>
        <dbReference type="PIRSR" id="PIRSR600101-1"/>
    </source>
</evidence>
<feature type="binding site" evidence="2">
    <location>
        <begin position="159"/>
        <end position="161"/>
    </location>
    <ligand>
        <name>L-glutamate</name>
        <dbReference type="ChEBI" id="CHEBI:29985"/>
    </ligand>
</feature>
<name>A0A9P7T180_9HYPO</name>
<dbReference type="SUPFAM" id="SSF56235">
    <property type="entry name" value="N-terminal nucleophile aminohydrolases (Ntn hydrolases)"/>
    <property type="match status" value="1"/>
</dbReference>
<feature type="binding site" evidence="2">
    <location>
        <position position="183"/>
    </location>
    <ligand>
        <name>L-glutamate</name>
        <dbReference type="ChEBI" id="CHEBI:29985"/>
    </ligand>
</feature>
<dbReference type="AlphaFoldDB" id="A0A9P7T180"/>
<comment type="caution">
    <text evidence="3">The sequence shown here is derived from an EMBL/GenBank/DDBJ whole genome shotgun (WGS) entry which is preliminary data.</text>
</comment>
<dbReference type="GO" id="GO:0005886">
    <property type="term" value="C:plasma membrane"/>
    <property type="evidence" value="ECO:0007669"/>
    <property type="project" value="TreeGrafter"/>
</dbReference>
<feature type="binding site" evidence="2">
    <location>
        <begin position="211"/>
        <end position="212"/>
    </location>
    <ligand>
        <name>L-glutamate</name>
        <dbReference type="ChEBI" id="CHEBI:29985"/>
    </ligand>
</feature>
<dbReference type="PRINTS" id="PR01210">
    <property type="entry name" value="GGTRANSPTASE"/>
</dbReference>
<evidence type="ECO:0000313" key="4">
    <source>
        <dbReference type="Proteomes" id="UP000748025"/>
    </source>
</evidence>
<dbReference type="InterPro" id="IPR029055">
    <property type="entry name" value="Ntn_hydrolases_N"/>
</dbReference>
<dbReference type="Pfam" id="PF01019">
    <property type="entry name" value="G_glu_transpept"/>
    <property type="match status" value="1"/>
</dbReference>
<accession>A0A9P7T180</accession>
<dbReference type="EMBL" id="SRPW01000783">
    <property type="protein sequence ID" value="KAG6012108.1"/>
    <property type="molecule type" value="Genomic_DNA"/>
</dbReference>
<dbReference type="InterPro" id="IPR043138">
    <property type="entry name" value="GGT_lsub"/>
</dbReference>
<feature type="binding site" evidence="2">
    <location>
        <position position="236"/>
    </location>
    <ligand>
        <name>L-glutamate</name>
        <dbReference type="ChEBI" id="CHEBI:29985"/>
    </ligand>
</feature>
<evidence type="ECO:0000313" key="3">
    <source>
        <dbReference type="EMBL" id="KAG6012108.1"/>
    </source>
</evidence>
<evidence type="ECO:0000256" key="2">
    <source>
        <dbReference type="PIRSR" id="PIRSR600101-2"/>
    </source>
</evidence>
<dbReference type="PANTHER" id="PTHR11686">
    <property type="entry name" value="GAMMA GLUTAMYL TRANSPEPTIDASE"/>
    <property type="match status" value="1"/>
</dbReference>
<dbReference type="GO" id="GO:0036374">
    <property type="term" value="F:glutathione hydrolase activity"/>
    <property type="evidence" value="ECO:0007669"/>
    <property type="project" value="InterPro"/>
</dbReference>
<dbReference type="Gene3D" id="3.60.20.40">
    <property type="match status" value="1"/>
</dbReference>
<dbReference type="InterPro" id="IPR000101">
    <property type="entry name" value="GGT_peptidase"/>
</dbReference>
<gene>
    <name evidence="3" type="ORF">E4U43_007935</name>
</gene>
<reference evidence="3" key="1">
    <citation type="journal article" date="2020" name="bioRxiv">
        <title>Whole genome comparisons of ergot fungi reveals the divergence and evolution of species within the genus Claviceps are the result of varying mechanisms driving genome evolution and host range expansion.</title>
        <authorList>
            <person name="Wyka S.A."/>
            <person name="Mondo S.J."/>
            <person name="Liu M."/>
            <person name="Dettman J."/>
            <person name="Nalam V."/>
            <person name="Broders K.D."/>
        </authorList>
    </citation>
    <scope>NUCLEOTIDE SEQUENCE</scope>
    <source>
        <strain evidence="3">CCC 602</strain>
    </source>
</reference>